<organism evidence="1">
    <name type="scientific">Arundo donax</name>
    <name type="common">Giant reed</name>
    <name type="synonym">Donax arundinaceus</name>
    <dbReference type="NCBI Taxonomy" id="35708"/>
    <lineage>
        <taxon>Eukaryota</taxon>
        <taxon>Viridiplantae</taxon>
        <taxon>Streptophyta</taxon>
        <taxon>Embryophyta</taxon>
        <taxon>Tracheophyta</taxon>
        <taxon>Spermatophyta</taxon>
        <taxon>Magnoliopsida</taxon>
        <taxon>Liliopsida</taxon>
        <taxon>Poales</taxon>
        <taxon>Poaceae</taxon>
        <taxon>PACMAD clade</taxon>
        <taxon>Arundinoideae</taxon>
        <taxon>Arundineae</taxon>
        <taxon>Arundo</taxon>
    </lineage>
</organism>
<evidence type="ECO:0000313" key="1">
    <source>
        <dbReference type="EMBL" id="JAD45722.1"/>
    </source>
</evidence>
<reference evidence="1" key="2">
    <citation type="journal article" date="2015" name="Data Brief">
        <title>Shoot transcriptome of the giant reed, Arundo donax.</title>
        <authorList>
            <person name="Barrero R.A."/>
            <person name="Guerrero F.D."/>
            <person name="Moolhuijzen P."/>
            <person name="Goolsby J.A."/>
            <person name="Tidwell J."/>
            <person name="Bellgard S.E."/>
            <person name="Bellgard M.I."/>
        </authorList>
    </citation>
    <scope>NUCLEOTIDE SEQUENCE</scope>
    <source>
        <tissue evidence="1">Shoot tissue taken approximately 20 cm above the soil surface</tissue>
    </source>
</reference>
<dbReference type="EMBL" id="GBRH01252173">
    <property type="protein sequence ID" value="JAD45722.1"/>
    <property type="molecule type" value="Transcribed_RNA"/>
</dbReference>
<accession>A0A0A9QPV8</accession>
<reference evidence="1" key="1">
    <citation type="submission" date="2014-09" db="EMBL/GenBank/DDBJ databases">
        <authorList>
            <person name="Magalhaes I.L.F."/>
            <person name="Oliveira U."/>
            <person name="Santos F.R."/>
            <person name="Vidigal T.H.D.A."/>
            <person name="Brescovit A.D."/>
            <person name="Santos A.J."/>
        </authorList>
    </citation>
    <scope>NUCLEOTIDE SEQUENCE</scope>
    <source>
        <tissue evidence="1">Shoot tissue taken approximately 20 cm above the soil surface</tissue>
    </source>
</reference>
<name>A0A0A9QPV8_ARUDO</name>
<protein>
    <submittedName>
        <fullName evidence="1">Uncharacterized protein</fullName>
    </submittedName>
</protein>
<dbReference type="AlphaFoldDB" id="A0A0A9QPV8"/>
<sequence length="134" mass="14291">MSKSCGAHFTRPSWLTISPISTRHLPHAALSSSRALSSVHTGATMADLEPGPMDPADSGPKFSLSSPWFGSHRFPLLIWSLEPGACCIGTVAGEHEYGCGKSARRRARLSYGCGKSARRRARLSTAAASWHGGR</sequence>
<proteinExistence type="predicted"/>